<protein>
    <submittedName>
        <fullName evidence="14">Zn-dependent protease</fullName>
    </submittedName>
</protein>
<keyword evidence="7" id="KW-0378">Hydrolase</keyword>
<keyword evidence="15" id="KW-1185">Reference proteome</keyword>
<dbReference type="GO" id="GO:0006508">
    <property type="term" value="P:proteolysis"/>
    <property type="evidence" value="ECO:0007669"/>
    <property type="project" value="UniProtKB-KW"/>
</dbReference>
<evidence type="ECO:0000256" key="12">
    <source>
        <dbReference type="SAM" id="Phobius"/>
    </source>
</evidence>
<reference evidence="14 15" key="1">
    <citation type="submission" date="2020-07" db="EMBL/GenBank/DDBJ databases">
        <title>Genomic Encyclopedia of Type Strains, Phase IV (KMG-V): Genome sequencing to study the core and pangenomes of soil and plant-associated prokaryotes.</title>
        <authorList>
            <person name="Whitman W."/>
        </authorList>
    </citation>
    <scope>NUCLEOTIDE SEQUENCE [LARGE SCALE GENOMIC DNA]</scope>
    <source>
        <strain evidence="14 15">RH2WT43</strain>
    </source>
</reference>
<evidence type="ECO:0000256" key="11">
    <source>
        <dbReference type="ARBA" id="ARBA00023136"/>
    </source>
</evidence>
<proteinExistence type="inferred from homology"/>
<evidence type="ECO:0000256" key="1">
    <source>
        <dbReference type="ARBA" id="ARBA00001947"/>
    </source>
</evidence>
<name>A0A839F716_9GAMM</name>
<feature type="transmembrane region" description="Helical" evidence="12">
    <location>
        <begin position="260"/>
        <end position="292"/>
    </location>
</feature>
<feature type="transmembrane region" description="Helical" evidence="12">
    <location>
        <begin position="334"/>
        <end position="352"/>
    </location>
</feature>
<keyword evidence="5 12" id="KW-0812">Transmembrane</keyword>
<evidence type="ECO:0000259" key="13">
    <source>
        <dbReference type="Pfam" id="PF02163"/>
    </source>
</evidence>
<comment type="subcellular location">
    <subcellularLocation>
        <location evidence="2">Membrane</location>
        <topology evidence="2">Multi-pass membrane protein</topology>
    </subcellularLocation>
</comment>
<evidence type="ECO:0000313" key="14">
    <source>
        <dbReference type="EMBL" id="MBA8889872.1"/>
    </source>
</evidence>
<dbReference type="RefSeq" id="WP_182532899.1">
    <property type="nucleotide sequence ID" value="NZ_JACGXL010000008.1"/>
</dbReference>
<dbReference type="Proteomes" id="UP000550401">
    <property type="component" value="Unassembled WGS sequence"/>
</dbReference>
<keyword evidence="10" id="KW-0482">Metalloprotease</keyword>
<dbReference type="Pfam" id="PF02163">
    <property type="entry name" value="Peptidase_M50"/>
    <property type="match status" value="1"/>
</dbReference>
<evidence type="ECO:0000256" key="4">
    <source>
        <dbReference type="ARBA" id="ARBA00022670"/>
    </source>
</evidence>
<evidence type="ECO:0000256" key="6">
    <source>
        <dbReference type="ARBA" id="ARBA00022723"/>
    </source>
</evidence>
<evidence type="ECO:0000256" key="8">
    <source>
        <dbReference type="ARBA" id="ARBA00022833"/>
    </source>
</evidence>
<comment type="cofactor">
    <cofactor evidence="1">
        <name>Zn(2+)</name>
        <dbReference type="ChEBI" id="CHEBI:29105"/>
    </cofactor>
</comment>
<evidence type="ECO:0000256" key="3">
    <source>
        <dbReference type="ARBA" id="ARBA00007931"/>
    </source>
</evidence>
<keyword evidence="6" id="KW-0479">Metal-binding</keyword>
<dbReference type="GO" id="GO:0008237">
    <property type="term" value="F:metallopeptidase activity"/>
    <property type="evidence" value="ECO:0007669"/>
    <property type="project" value="UniProtKB-KW"/>
</dbReference>
<organism evidence="14 15">
    <name type="scientific">Dokdonella fugitiva</name>
    <dbReference type="NCBI Taxonomy" id="328517"/>
    <lineage>
        <taxon>Bacteria</taxon>
        <taxon>Pseudomonadati</taxon>
        <taxon>Pseudomonadota</taxon>
        <taxon>Gammaproteobacteria</taxon>
        <taxon>Lysobacterales</taxon>
        <taxon>Rhodanobacteraceae</taxon>
        <taxon>Dokdonella</taxon>
    </lineage>
</organism>
<dbReference type="AlphaFoldDB" id="A0A839F716"/>
<evidence type="ECO:0000256" key="10">
    <source>
        <dbReference type="ARBA" id="ARBA00023049"/>
    </source>
</evidence>
<evidence type="ECO:0000256" key="5">
    <source>
        <dbReference type="ARBA" id="ARBA00022692"/>
    </source>
</evidence>
<dbReference type="GO" id="GO:0016020">
    <property type="term" value="C:membrane"/>
    <property type="evidence" value="ECO:0007669"/>
    <property type="project" value="UniProtKB-SubCell"/>
</dbReference>
<evidence type="ECO:0000256" key="7">
    <source>
        <dbReference type="ARBA" id="ARBA00022801"/>
    </source>
</evidence>
<keyword evidence="9 12" id="KW-1133">Transmembrane helix</keyword>
<evidence type="ECO:0000256" key="9">
    <source>
        <dbReference type="ARBA" id="ARBA00022989"/>
    </source>
</evidence>
<sequence length="921" mass="99265">MIEIVGLVVGLLCLQLILVLRQLASISVPQWRWRAAPVASAPRPYADLFEQDERALAALGFEPQAWMLLEDASGHGPPTLLRTFVDRATGTIASLQPPVDLAQPNRLVPTFSSLLEDGRSLSSFRYSVVDEFFDTARSRRRSFAVDGLDALYRAHRAWRDADPAERAPDDADADAATIAAASTARFEALVTDLETRGVLRRDHDGRLRLRLLAMLRLYLRLLRASKQRPDATPVELGRQLALFALFERGRERAPTPAMQFGLLAATTALFALLGGALWGAATAMLIAAVLVLHEAGHYLAMRALGYRHVQMVLLPLLGGVTTGVETDPRGSHRALVSLMGPLPGIVLGWLLLVAITHAGAPGTLTFAAALLLVLNYLNLLPIPPLDGGHFVQSLLPRGWERLEAAVVACLALAGIALAVALHWWLLLALVGLQLFALRNHWRDARLLRGLRADAGFDARAGRALDERLLAAIDADTPHAKLAQRFVRVLRLRTLLALRPPQPRTRTWLVTIYVAAFALPFASPAVRDLAATLVRTRAAPTVVDSAAEARYRAYAARREAQQLASSRLATPALLDGIAASTRELDATRSPSTATEVPPIPTDDAFEAAAQRLGVALPADFRDLARAPQRTQLAWREPVALVSGGELAAEWLDAMSGNGTTPVQLSDVDGGEHAVSRAQLARAMVIAGSADDGWVLYDTAGAACCRVIEFLDEGATAYPDLHAWLVERHVEAAMEVARQRSVAAARERVLAESATSDLRTLVDGLAALQLGIPRWRDVDATAPSPAAVDDTVRRVGTLPDDYRAVVALRDGLAAATLLPLAEVTTLDDVQLARVTAGADWVRIGDDGIARGRFGAEEAASTATLIGAWRGPGLRDAATRATIVLVRCTDGAPIYLDVASRRAHESLRRLLLEHYADLRAQEAG</sequence>
<feature type="domain" description="Peptidase M50" evidence="13">
    <location>
        <begin position="357"/>
        <end position="420"/>
    </location>
</feature>
<evidence type="ECO:0000256" key="2">
    <source>
        <dbReference type="ARBA" id="ARBA00004141"/>
    </source>
</evidence>
<keyword evidence="4 14" id="KW-0645">Protease</keyword>
<dbReference type="InterPro" id="IPR008915">
    <property type="entry name" value="Peptidase_M50"/>
</dbReference>
<feature type="transmembrane region" description="Helical" evidence="12">
    <location>
        <begin position="404"/>
        <end position="437"/>
    </location>
</feature>
<feature type="transmembrane region" description="Helical" evidence="12">
    <location>
        <begin position="364"/>
        <end position="384"/>
    </location>
</feature>
<accession>A0A839F716</accession>
<dbReference type="GO" id="GO:0046872">
    <property type="term" value="F:metal ion binding"/>
    <property type="evidence" value="ECO:0007669"/>
    <property type="project" value="UniProtKB-KW"/>
</dbReference>
<gene>
    <name evidence="14" type="ORF">FHW12_004119</name>
</gene>
<comment type="caution">
    <text evidence="14">The sequence shown here is derived from an EMBL/GenBank/DDBJ whole genome shotgun (WGS) entry which is preliminary data.</text>
</comment>
<dbReference type="PANTHER" id="PTHR39188">
    <property type="entry name" value="MEMBRANE-ASSOCIATED ZINC METALLOPROTEASE M50B"/>
    <property type="match status" value="1"/>
</dbReference>
<comment type="similarity">
    <text evidence="3">Belongs to the peptidase M50B family.</text>
</comment>
<dbReference type="EMBL" id="JACGXL010000008">
    <property type="protein sequence ID" value="MBA8889872.1"/>
    <property type="molecule type" value="Genomic_DNA"/>
</dbReference>
<keyword evidence="11 12" id="KW-0472">Membrane</keyword>
<keyword evidence="8" id="KW-0862">Zinc</keyword>
<dbReference type="PANTHER" id="PTHR39188:SF3">
    <property type="entry name" value="STAGE IV SPORULATION PROTEIN FB"/>
    <property type="match status" value="1"/>
</dbReference>
<evidence type="ECO:0000313" key="15">
    <source>
        <dbReference type="Proteomes" id="UP000550401"/>
    </source>
</evidence>